<comment type="caution">
    <text evidence="1">The sequence shown here is derived from an EMBL/GenBank/DDBJ whole genome shotgun (WGS) entry which is preliminary data.</text>
</comment>
<dbReference type="InterPro" id="IPR038666">
    <property type="entry name" value="SSP1_head-tail_sf"/>
</dbReference>
<dbReference type="EMBL" id="MLQR01000030">
    <property type="protein sequence ID" value="OIJ12715.1"/>
    <property type="molecule type" value="Genomic_DNA"/>
</dbReference>
<gene>
    <name evidence="1" type="ORF">BKP37_12720</name>
</gene>
<reference evidence="1 2" key="1">
    <citation type="submission" date="2016-10" db="EMBL/GenBank/DDBJ databases">
        <title>Draft genome sequences of four alkaliphilic bacteria belonging to the Anaerobacillus genus.</title>
        <authorList>
            <person name="Bassil N.M."/>
            <person name="Lloyd J.R."/>
        </authorList>
    </citation>
    <scope>NUCLEOTIDE SEQUENCE [LARGE SCALE GENOMIC DNA]</scope>
    <source>
        <strain evidence="1 2">DSM 18345</strain>
    </source>
</reference>
<dbReference type="Gene3D" id="2.40.10.270">
    <property type="entry name" value="Bacteriophage SPP1 head-tail adaptor protein"/>
    <property type="match status" value="1"/>
</dbReference>
<evidence type="ECO:0000313" key="1">
    <source>
        <dbReference type="EMBL" id="OIJ12715.1"/>
    </source>
</evidence>
<dbReference type="InterPro" id="IPR008767">
    <property type="entry name" value="Phage_SPP1_head-tail_adaptor"/>
</dbReference>
<proteinExistence type="predicted"/>
<evidence type="ECO:0008006" key="3">
    <source>
        <dbReference type="Google" id="ProtNLM"/>
    </source>
</evidence>
<dbReference type="AlphaFoldDB" id="A0A1S2LMR1"/>
<sequence>MKLIGSTSYTNDKGDDIEIPTERQVLAERKSIRQSEFYQAAATDLRPELTFEVWSDEYNEEYSLNYNGKIYTIIRTFDKDEKNTELICSGLVNRTV</sequence>
<dbReference type="Proteomes" id="UP000179524">
    <property type="component" value="Unassembled WGS sequence"/>
</dbReference>
<name>A0A1S2LMR1_9BACI</name>
<keyword evidence="2" id="KW-1185">Reference proteome</keyword>
<organism evidence="1 2">
    <name type="scientific">Anaerobacillus alkalilacustris</name>
    <dbReference type="NCBI Taxonomy" id="393763"/>
    <lineage>
        <taxon>Bacteria</taxon>
        <taxon>Bacillati</taxon>
        <taxon>Bacillota</taxon>
        <taxon>Bacilli</taxon>
        <taxon>Bacillales</taxon>
        <taxon>Bacillaceae</taxon>
        <taxon>Anaerobacillus</taxon>
    </lineage>
</organism>
<evidence type="ECO:0000313" key="2">
    <source>
        <dbReference type="Proteomes" id="UP000179524"/>
    </source>
</evidence>
<protein>
    <recommendedName>
        <fullName evidence="3">Phage head-tail adapter protein</fullName>
    </recommendedName>
</protein>
<dbReference type="NCBIfam" id="TIGR01563">
    <property type="entry name" value="gp16_SPP1"/>
    <property type="match status" value="1"/>
</dbReference>
<accession>A0A1S2LMR1</accession>